<feature type="transmembrane region" description="Helical" evidence="1">
    <location>
        <begin position="192"/>
        <end position="209"/>
    </location>
</feature>
<protein>
    <submittedName>
        <fullName evidence="2">Uncharacterized protein</fullName>
    </submittedName>
</protein>
<keyword evidence="1" id="KW-1133">Transmembrane helix</keyword>
<evidence type="ECO:0000313" key="3">
    <source>
        <dbReference type="Proteomes" id="UP001497457"/>
    </source>
</evidence>
<organism evidence="2 3">
    <name type="scientific">Urochloa decumbens</name>
    <dbReference type="NCBI Taxonomy" id="240449"/>
    <lineage>
        <taxon>Eukaryota</taxon>
        <taxon>Viridiplantae</taxon>
        <taxon>Streptophyta</taxon>
        <taxon>Embryophyta</taxon>
        <taxon>Tracheophyta</taxon>
        <taxon>Spermatophyta</taxon>
        <taxon>Magnoliopsida</taxon>
        <taxon>Liliopsida</taxon>
        <taxon>Poales</taxon>
        <taxon>Poaceae</taxon>
        <taxon>PACMAD clade</taxon>
        <taxon>Panicoideae</taxon>
        <taxon>Panicodae</taxon>
        <taxon>Paniceae</taxon>
        <taxon>Melinidinae</taxon>
        <taxon>Urochloa</taxon>
    </lineage>
</organism>
<feature type="transmembrane region" description="Helical" evidence="1">
    <location>
        <begin position="140"/>
        <end position="160"/>
    </location>
</feature>
<keyword evidence="3" id="KW-1185">Reference proteome</keyword>
<feature type="transmembrane region" description="Helical" evidence="1">
    <location>
        <begin position="215"/>
        <end position="238"/>
    </location>
</feature>
<feature type="transmembrane region" description="Helical" evidence="1">
    <location>
        <begin position="61"/>
        <end position="80"/>
    </location>
</feature>
<feature type="transmembrane region" description="Helical" evidence="1">
    <location>
        <begin position="38"/>
        <end position="55"/>
    </location>
</feature>
<feature type="transmembrane region" description="Helical" evidence="1">
    <location>
        <begin position="112"/>
        <end position="134"/>
    </location>
</feature>
<gene>
    <name evidence="2" type="ORF">URODEC1_LOCUS90919</name>
</gene>
<evidence type="ECO:0000256" key="1">
    <source>
        <dbReference type="SAM" id="Phobius"/>
    </source>
</evidence>
<keyword evidence="1" id="KW-0812">Transmembrane</keyword>
<dbReference type="Proteomes" id="UP001497457">
    <property type="component" value="Chromosome 35b"/>
</dbReference>
<keyword evidence="1" id="KW-0472">Membrane</keyword>
<proteinExistence type="predicted"/>
<reference evidence="3" key="1">
    <citation type="submission" date="2024-06" db="EMBL/GenBank/DDBJ databases">
        <authorList>
            <person name="Ryan C."/>
        </authorList>
    </citation>
    <scope>NUCLEOTIDE SEQUENCE [LARGE SCALE GENOMIC DNA]</scope>
</reference>
<evidence type="ECO:0000313" key="2">
    <source>
        <dbReference type="EMBL" id="CAL5049280.1"/>
    </source>
</evidence>
<dbReference type="AlphaFoldDB" id="A0ABC9E057"/>
<name>A0ABC9E057_9POAL</name>
<dbReference type="EMBL" id="OZ075145">
    <property type="protein sequence ID" value="CAL5049280.1"/>
    <property type="molecule type" value="Genomic_DNA"/>
</dbReference>
<reference evidence="2 3" key="2">
    <citation type="submission" date="2024-10" db="EMBL/GenBank/DDBJ databases">
        <authorList>
            <person name="Ryan C."/>
        </authorList>
    </citation>
    <scope>NUCLEOTIDE SEQUENCE [LARGE SCALE GENOMIC DNA]</scope>
</reference>
<sequence>MDRLQAAPANPAVPYGVDEIHYHGVVSVLHARRLAWRLGYLCVALPVMALSAGLLDGPWTAGFAFVVVLLGIASTWSAMLPPRLLARVRRQVMARAAFGNDNNHEVASPESAMAWCGYVLMAASVLGSSLGLVGTPGAALVAHTLLLLGFASISIAMLPLRPMERFLLESESRAVRNSNGNGIVPRADGMDWTGYFFVAAPVLASWAGLVTGPAAAIFAFALLLLGVVFIIIAMRALAKPKMD</sequence>
<accession>A0ABC9E057</accession>